<feature type="region of interest" description="Disordered" evidence="1">
    <location>
        <begin position="70"/>
        <end position="91"/>
    </location>
</feature>
<name>A0A2T2XKX0_9FIRM</name>
<reference evidence="3 4" key="1">
    <citation type="journal article" date="2014" name="BMC Genomics">
        <title>Comparison of environmental and isolate Sulfobacillus genomes reveals diverse carbon, sulfur, nitrogen, and hydrogen metabolisms.</title>
        <authorList>
            <person name="Justice N.B."/>
            <person name="Norman A."/>
            <person name="Brown C.T."/>
            <person name="Singh A."/>
            <person name="Thomas B.C."/>
            <person name="Banfield J.F."/>
        </authorList>
    </citation>
    <scope>NUCLEOTIDE SEQUENCE [LARGE SCALE GENOMIC DNA]</scope>
    <source>
        <strain evidence="3">AMDSBA4</strain>
    </source>
</reference>
<evidence type="ECO:0000256" key="2">
    <source>
        <dbReference type="SAM" id="Phobius"/>
    </source>
</evidence>
<comment type="caution">
    <text evidence="3">The sequence shown here is derived from an EMBL/GenBank/DDBJ whole genome shotgun (WGS) entry which is preliminary data.</text>
</comment>
<sequence>MLLLISYGIYAITLVVGLGLFFVYDWRHKFLPKKLLALHVGLAVATFITFSSALSLYTWHRPSPVYRQQQPLTNFHRQQQLRNRYPTHPSP</sequence>
<proteinExistence type="predicted"/>
<keyword evidence="2" id="KW-0472">Membrane</keyword>
<evidence type="ECO:0000313" key="3">
    <source>
        <dbReference type="EMBL" id="PSR35146.1"/>
    </source>
</evidence>
<organism evidence="3 4">
    <name type="scientific">Sulfobacillus benefaciens</name>
    <dbReference type="NCBI Taxonomy" id="453960"/>
    <lineage>
        <taxon>Bacteria</taxon>
        <taxon>Bacillati</taxon>
        <taxon>Bacillota</taxon>
        <taxon>Clostridia</taxon>
        <taxon>Eubacteriales</taxon>
        <taxon>Clostridiales Family XVII. Incertae Sedis</taxon>
        <taxon>Sulfobacillus</taxon>
    </lineage>
</organism>
<keyword evidence="2" id="KW-1133">Transmembrane helix</keyword>
<feature type="transmembrane region" description="Helical" evidence="2">
    <location>
        <begin position="36"/>
        <end position="59"/>
    </location>
</feature>
<dbReference type="AlphaFoldDB" id="A0A2T2XKX0"/>
<accession>A0A2T2XKX0</accession>
<evidence type="ECO:0000256" key="1">
    <source>
        <dbReference type="SAM" id="MobiDB-lite"/>
    </source>
</evidence>
<gene>
    <name evidence="3" type="ORF">C7B46_01680</name>
</gene>
<keyword evidence="2" id="KW-0812">Transmembrane</keyword>
<feature type="transmembrane region" description="Helical" evidence="2">
    <location>
        <begin position="6"/>
        <end position="24"/>
    </location>
</feature>
<dbReference type="Proteomes" id="UP000242972">
    <property type="component" value="Unassembled WGS sequence"/>
</dbReference>
<evidence type="ECO:0000313" key="4">
    <source>
        <dbReference type="Proteomes" id="UP000242972"/>
    </source>
</evidence>
<feature type="compositionally biased region" description="Polar residues" evidence="1">
    <location>
        <begin position="70"/>
        <end position="82"/>
    </location>
</feature>
<protein>
    <submittedName>
        <fullName evidence="3">Uncharacterized protein</fullName>
    </submittedName>
</protein>
<dbReference type="EMBL" id="PXYW01000003">
    <property type="protein sequence ID" value="PSR35146.1"/>
    <property type="molecule type" value="Genomic_DNA"/>
</dbReference>